<name>A0A512MF79_9BACT</name>
<dbReference type="AlphaFoldDB" id="A0A512MF79"/>
<dbReference type="Proteomes" id="UP000321577">
    <property type="component" value="Unassembled WGS sequence"/>
</dbReference>
<dbReference type="EMBL" id="BKAG01000048">
    <property type="protein sequence ID" value="GEP45399.1"/>
    <property type="molecule type" value="Genomic_DNA"/>
</dbReference>
<keyword evidence="2" id="KW-1185">Reference proteome</keyword>
<organism evidence="1 2">
    <name type="scientific">Brevifollis gellanilyticus</name>
    <dbReference type="NCBI Taxonomy" id="748831"/>
    <lineage>
        <taxon>Bacteria</taxon>
        <taxon>Pseudomonadati</taxon>
        <taxon>Verrucomicrobiota</taxon>
        <taxon>Verrucomicrobiia</taxon>
        <taxon>Verrucomicrobiales</taxon>
        <taxon>Verrucomicrobiaceae</taxon>
    </lineage>
</organism>
<dbReference type="OrthoDB" id="195891at2"/>
<evidence type="ECO:0000313" key="2">
    <source>
        <dbReference type="Proteomes" id="UP000321577"/>
    </source>
</evidence>
<gene>
    <name evidence="1" type="ORF">BGE01nite_46900</name>
</gene>
<accession>A0A512MF79</accession>
<proteinExistence type="predicted"/>
<reference evidence="1 2" key="1">
    <citation type="submission" date="2019-07" db="EMBL/GenBank/DDBJ databases">
        <title>Whole genome shotgun sequence of Brevifollis gellanilyticus NBRC 108608.</title>
        <authorList>
            <person name="Hosoyama A."/>
            <person name="Uohara A."/>
            <person name="Ohji S."/>
            <person name="Ichikawa N."/>
        </authorList>
    </citation>
    <scope>NUCLEOTIDE SEQUENCE [LARGE SCALE GENOMIC DNA]</scope>
    <source>
        <strain evidence="1 2">NBRC 108608</strain>
    </source>
</reference>
<dbReference type="RefSeq" id="WP_146854263.1">
    <property type="nucleotide sequence ID" value="NZ_BKAG01000048.1"/>
</dbReference>
<sequence length="104" mass="11007">MSATKPAPLTVFSLKEGVVESSADQTLVDAFAADFQGLRHYGNKIGESLDLGSPWTGLIQEDDLSVAYAYFGEGTSPNDPGAGALIGKKTLLYELLTKVTTQPN</sequence>
<protein>
    <submittedName>
        <fullName evidence="1">Uncharacterized protein</fullName>
    </submittedName>
</protein>
<comment type="caution">
    <text evidence="1">The sequence shown here is derived from an EMBL/GenBank/DDBJ whole genome shotgun (WGS) entry which is preliminary data.</text>
</comment>
<evidence type="ECO:0000313" key="1">
    <source>
        <dbReference type="EMBL" id="GEP45399.1"/>
    </source>
</evidence>